<dbReference type="Pfam" id="PF05016">
    <property type="entry name" value="ParE_toxin"/>
    <property type="match status" value="1"/>
</dbReference>
<organism evidence="2 3">
    <name type="scientific">Duganella lactea</name>
    <dbReference type="NCBI Taxonomy" id="2692173"/>
    <lineage>
        <taxon>Bacteria</taxon>
        <taxon>Pseudomonadati</taxon>
        <taxon>Pseudomonadota</taxon>
        <taxon>Betaproteobacteria</taxon>
        <taxon>Burkholderiales</taxon>
        <taxon>Oxalobacteraceae</taxon>
        <taxon>Telluria group</taxon>
        <taxon>Duganella</taxon>
    </lineage>
</organism>
<reference evidence="2 3" key="1">
    <citation type="submission" date="2019-12" db="EMBL/GenBank/DDBJ databases">
        <title>Novel species isolated from a subtropical stream in China.</title>
        <authorList>
            <person name="Lu H."/>
        </authorList>
    </citation>
    <scope>NUCLEOTIDE SEQUENCE [LARGE SCALE GENOMIC DNA]</scope>
    <source>
        <strain evidence="2 3">FT50W</strain>
    </source>
</reference>
<protein>
    <submittedName>
        <fullName evidence="2">Type II toxin-antitoxin system RelE/ParE family toxin</fullName>
    </submittedName>
</protein>
<name>A0A6L8MLS6_9BURK</name>
<dbReference type="AlphaFoldDB" id="A0A6L8MLS6"/>
<dbReference type="InterPro" id="IPR035093">
    <property type="entry name" value="RelE/ParE_toxin_dom_sf"/>
</dbReference>
<comment type="caution">
    <text evidence="2">The sequence shown here is derived from an EMBL/GenBank/DDBJ whole genome shotgun (WGS) entry which is preliminary data.</text>
</comment>
<keyword evidence="1" id="KW-1277">Toxin-antitoxin system</keyword>
<dbReference type="Proteomes" id="UP000474565">
    <property type="component" value="Unassembled WGS sequence"/>
</dbReference>
<evidence type="ECO:0000313" key="2">
    <source>
        <dbReference type="EMBL" id="MYM83181.1"/>
    </source>
</evidence>
<evidence type="ECO:0000256" key="1">
    <source>
        <dbReference type="ARBA" id="ARBA00022649"/>
    </source>
</evidence>
<dbReference type="InterPro" id="IPR007712">
    <property type="entry name" value="RelE/ParE_toxin"/>
</dbReference>
<gene>
    <name evidence="2" type="ORF">GTP44_14595</name>
</gene>
<dbReference type="Gene3D" id="3.30.2310.20">
    <property type="entry name" value="RelE-like"/>
    <property type="match status" value="1"/>
</dbReference>
<sequence length="92" mass="11005">MDARWTRRAERDRQNLFDYIEPRSIDGAIATDREIERVTTLIADFPHLGHQGRVSGTLEFDITRQIILVYRTRPKLRVVEFLRLIHTRRDFP</sequence>
<dbReference type="EMBL" id="WWCP01000016">
    <property type="protein sequence ID" value="MYM83181.1"/>
    <property type="molecule type" value="Genomic_DNA"/>
</dbReference>
<evidence type="ECO:0000313" key="3">
    <source>
        <dbReference type="Proteomes" id="UP000474565"/>
    </source>
</evidence>
<proteinExistence type="predicted"/>
<dbReference type="RefSeq" id="WP_161019991.1">
    <property type="nucleotide sequence ID" value="NZ_WWCP01000016.1"/>
</dbReference>
<accession>A0A6L8MLS6</accession>